<dbReference type="EMBL" id="CAJVPI010000047">
    <property type="protein sequence ID" value="CAG8466101.1"/>
    <property type="molecule type" value="Genomic_DNA"/>
</dbReference>
<dbReference type="OrthoDB" id="10581407at2759"/>
<feature type="region of interest" description="Disordered" evidence="1">
    <location>
        <begin position="154"/>
        <end position="184"/>
    </location>
</feature>
<feature type="compositionally biased region" description="Low complexity" evidence="1">
    <location>
        <begin position="173"/>
        <end position="184"/>
    </location>
</feature>
<comment type="caution">
    <text evidence="2">The sequence shown here is derived from an EMBL/GenBank/DDBJ whole genome shotgun (WGS) entry which is preliminary data.</text>
</comment>
<dbReference type="AlphaFoldDB" id="A0A9N8VTT8"/>
<reference evidence="2" key="1">
    <citation type="submission" date="2021-06" db="EMBL/GenBank/DDBJ databases">
        <authorList>
            <person name="Kallberg Y."/>
            <person name="Tangrot J."/>
            <person name="Rosling A."/>
        </authorList>
    </citation>
    <scope>NUCLEOTIDE SEQUENCE</scope>
    <source>
        <strain evidence="2">BR232B</strain>
    </source>
</reference>
<sequence length="184" mass="20527">MLATVSLSNEWFGVLKATGDVAEDQSNAGYFQLIVLPQDVAKGIGEPGTSARTMPISYTADVKLVLPKPDTVDGLVNKIEKYGRTLANDESKFKNNMEQCKKIIEIFHHIPLRNRLLSTLHNLRQECPPGPSYSILSAWVRDIKDDSEDIEMGEYVSEEEETYVKEEPRESASSRVSLSALLNP</sequence>
<evidence type="ECO:0000256" key="1">
    <source>
        <dbReference type="SAM" id="MobiDB-lite"/>
    </source>
</evidence>
<evidence type="ECO:0000313" key="2">
    <source>
        <dbReference type="EMBL" id="CAG8466101.1"/>
    </source>
</evidence>
<feature type="compositionally biased region" description="Basic and acidic residues" evidence="1">
    <location>
        <begin position="162"/>
        <end position="172"/>
    </location>
</feature>
<keyword evidence="3" id="KW-1185">Reference proteome</keyword>
<name>A0A9N8VTT8_9GLOM</name>
<accession>A0A9N8VTT8</accession>
<proteinExistence type="predicted"/>
<evidence type="ECO:0000313" key="3">
    <source>
        <dbReference type="Proteomes" id="UP000789739"/>
    </source>
</evidence>
<gene>
    <name evidence="2" type="ORF">PBRASI_LOCUS838</name>
</gene>
<dbReference type="Proteomes" id="UP000789739">
    <property type="component" value="Unassembled WGS sequence"/>
</dbReference>
<protein>
    <submittedName>
        <fullName evidence="2">2802_t:CDS:1</fullName>
    </submittedName>
</protein>
<organism evidence="2 3">
    <name type="scientific">Paraglomus brasilianum</name>
    <dbReference type="NCBI Taxonomy" id="144538"/>
    <lineage>
        <taxon>Eukaryota</taxon>
        <taxon>Fungi</taxon>
        <taxon>Fungi incertae sedis</taxon>
        <taxon>Mucoromycota</taxon>
        <taxon>Glomeromycotina</taxon>
        <taxon>Glomeromycetes</taxon>
        <taxon>Paraglomerales</taxon>
        <taxon>Paraglomeraceae</taxon>
        <taxon>Paraglomus</taxon>
    </lineage>
</organism>